<evidence type="ECO:0000259" key="2">
    <source>
        <dbReference type="Pfam" id="PF13175"/>
    </source>
</evidence>
<evidence type="ECO:0000259" key="1">
    <source>
        <dbReference type="Pfam" id="PF12476"/>
    </source>
</evidence>
<dbReference type="OrthoDB" id="3322489at2"/>
<dbReference type="Proteomes" id="UP000000249">
    <property type="component" value="Chromosome 2"/>
</dbReference>
<evidence type="ECO:0000313" key="5">
    <source>
        <dbReference type="Proteomes" id="UP000000249"/>
    </source>
</evidence>
<feature type="domain" description="Endonuclease GajA/Old nuclease/RecF-like AAA" evidence="2">
    <location>
        <begin position="1"/>
        <end position="66"/>
    </location>
</feature>
<dbReference type="PANTHER" id="PTHR43581">
    <property type="entry name" value="ATP/GTP PHOSPHATASE"/>
    <property type="match status" value="1"/>
</dbReference>
<gene>
    <name evidence="4" type="ordered locus">VC0395_1027</name>
</gene>
<dbReference type="AlphaFoldDB" id="A0A0H3ADZ9"/>
<dbReference type="PIRSF" id="PIRSF034888">
    <property type="entry name" value="P-loop_UCP034888"/>
    <property type="match status" value="1"/>
</dbReference>
<feature type="domain" description="DUF3696" evidence="1">
    <location>
        <begin position="323"/>
        <end position="366"/>
    </location>
</feature>
<dbReference type="Pfam" id="PF13304">
    <property type="entry name" value="AAA_21"/>
    <property type="match status" value="1"/>
</dbReference>
<name>A0A0H3ADZ9_VIBC3</name>
<dbReference type="InterPro" id="IPR022532">
    <property type="entry name" value="DUF3696"/>
</dbReference>
<dbReference type="GO" id="GO:0016887">
    <property type="term" value="F:ATP hydrolysis activity"/>
    <property type="evidence" value="ECO:0007669"/>
    <property type="project" value="InterPro"/>
</dbReference>
<dbReference type="Pfam" id="PF13175">
    <property type="entry name" value="AAA_15"/>
    <property type="match status" value="1"/>
</dbReference>
<sequence length="374" mass="42043">MINEVTLRNFKCYKNQLFELANLTVFCGNNSSGKSTVIQSLLLILQNNFSNKLELRGDYVQPGSYNDLHNRNADEDSLSILIDTSVGAVSWGYSEDEFSSQKRKEVEEAPLPLLDFSDKTVLHKLRELYEDEFIYLHAERWGPRSSYPYSTRRRSQNWLGTNGEYAPQVLELVVKNIQTMPSDDVRIHPNLTDGSVVGIAQNLFEWMGEISPGVFIKAQAFKHADITTNQYTFGGESYRAVNVGFGLSYVLPIVLALLVTKPGGLVIIENPEAHLHPRGQSYLGRLIALAAEAGVQVVVETHSDHIINGIRLMPRLGKVQDKNLLFYQVINEDVGTTTVKKIIVNAQGQFSEWPDGFFDQQVLDMQVLMTGQDK</sequence>
<feature type="domain" description="ATPase AAA-type core" evidence="3">
    <location>
        <begin position="240"/>
        <end position="308"/>
    </location>
</feature>
<dbReference type="eggNOG" id="COG4938">
    <property type="taxonomic scope" value="Bacteria"/>
</dbReference>
<dbReference type="InterPro" id="IPR014592">
    <property type="entry name" value="P-loop_UCP034888"/>
</dbReference>
<evidence type="ECO:0000313" key="4">
    <source>
        <dbReference type="EMBL" id="ABQ19003.1"/>
    </source>
</evidence>
<dbReference type="InterPro" id="IPR051396">
    <property type="entry name" value="Bact_Antivir_Def_Nuclease"/>
</dbReference>
<dbReference type="InterPro" id="IPR003959">
    <property type="entry name" value="ATPase_AAA_core"/>
</dbReference>
<protein>
    <recommendedName>
        <fullName evidence="6">DUF3696 domain-containing protein</fullName>
    </recommendedName>
</protein>
<dbReference type="KEGG" id="vco:VC0395_1027"/>
<organism evidence="4 5">
    <name type="scientific">Vibrio cholerae serotype O1 (strain ATCC 39541 / Classical Ogawa 395 / O395)</name>
    <dbReference type="NCBI Taxonomy" id="345073"/>
    <lineage>
        <taxon>Bacteria</taxon>
        <taxon>Pseudomonadati</taxon>
        <taxon>Pseudomonadota</taxon>
        <taxon>Gammaproteobacteria</taxon>
        <taxon>Vibrionales</taxon>
        <taxon>Vibrionaceae</taxon>
        <taxon>Vibrio</taxon>
    </lineage>
</organism>
<dbReference type="InterPro" id="IPR027417">
    <property type="entry name" value="P-loop_NTPase"/>
</dbReference>
<dbReference type="RefSeq" id="WP_000606740.1">
    <property type="nucleotide sequence ID" value="NC_009456.1"/>
</dbReference>
<dbReference type="KEGG" id="vcr:VC395_A0239"/>
<evidence type="ECO:0008006" key="6">
    <source>
        <dbReference type="Google" id="ProtNLM"/>
    </source>
</evidence>
<dbReference type="Gene3D" id="3.40.50.300">
    <property type="entry name" value="P-loop containing nucleotide triphosphate hydrolases"/>
    <property type="match status" value="2"/>
</dbReference>
<dbReference type="Pfam" id="PF12476">
    <property type="entry name" value="DUF3696"/>
    <property type="match status" value="1"/>
</dbReference>
<dbReference type="GO" id="GO:0005524">
    <property type="term" value="F:ATP binding"/>
    <property type="evidence" value="ECO:0007669"/>
    <property type="project" value="InterPro"/>
</dbReference>
<dbReference type="InterPro" id="IPR041685">
    <property type="entry name" value="AAA_GajA/Old/RecF-like"/>
</dbReference>
<evidence type="ECO:0000259" key="3">
    <source>
        <dbReference type="Pfam" id="PF13304"/>
    </source>
</evidence>
<dbReference type="SUPFAM" id="SSF52540">
    <property type="entry name" value="P-loop containing nucleoside triphosphate hydrolases"/>
    <property type="match status" value="1"/>
</dbReference>
<dbReference type="PATRIC" id="fig|345073.21.peg.2997"/>
<reference evidence="4 5" key="1">
    <citation type="submission" date="2007-03" db="EMBL/GenBank/DDBJ databases">
        <authorList>
            <person name="Heidelberg J."/>
        </authorList>
    </citation>
    <scope>NUCLEOTIDE SEQUENCE [LARGE SCALE GENOMIC DNA]</scope>
    <source>
        <strain evidence="5">ATCC 39541 / Classical Ogawa 395 / O395</strain>
    </source>
</reference>
<dbReference type="PANTHER" id="PTHR43581:SF2">
    <property type="entry name" value="EXCINUCLEASE ATPASE SUBUNIT"/>
    <property type="match status" value="1"/>
</dbReference>
<proteinExistence type="predicted"/>
<dbReference type="EMBL" id="CP000626">
    <property type="protein sequence ID" value="ABQ19003.1"/>
    <property type="molecule type" value="Genomic_DNA"/>
</dbReference>
<accession>A0A0H3ADZ9</accession>